<name>A0ABP9HYY8_9ACTN</name>
<evidence type="ECO:0000256" key="1">
    <source>
        <dbReference type="SAM" id="MobiDB-lite"/>
    </source>
</evidence>
<feature type="compositionally biased region" description="Basic and acidic residues" evidence="1">
    <location>
        <begin position="30"/>
        <end position="66"/>
    </location>
</feature>
<dbReference type="PANTHER" id="PTHR30015:SF7">
    <property type="entry name" value="TYPE IV METHYL-DIRECTED RESTRICTION ENZYME ECOKMRR"/>
    <property type="match status" value="1"/>
</dbReference>
<evidence type="ECO:0000259" key="2">
    <source>
        <dbReference type="Pfam" id="PF02342"/>
    </source>
</evidence>
<feature type="domain" description="Restriction endonuclease type IV Mrr" evidence="3">
    <location>
        <begin position="396"/>
        <end position="507"/>
    </location>
</feature>
<dbReference type="InterPro" id="IPR052906">
    <property type="entry name" value="Type_IV_Methyl-Rstrct_Enzyme"/>
</dbReference>
<keyword evidence="4" id="KW-0378">Hydrolase</keyword>
<keyword evidence="4" id="KW-0255">Endonuclease</keyword>
<dbReference type="Gene3D" id="2.60.60.30">
    <property type="entry name" value="sav2460 like domains"/>
    <property type="match status" value="1"/>
</dbReference>
<feature type="compositionally biased region" description="Low complexity" evidence="1">
    <location>
        <begin position="367"/>
        <end position="384"/>
    </location>
</feature>
<keyword evidence="5" id="KW-1185">Reference proteome</keyword>
<dbReference type="InterPro" id="IPR007560">
    <property type="entry name" value="Restrct_endonuc_IV_Mrr"/>
</dbReference>
<keyword evidence="4" id="KW-0540">Nuclease</keyword>
<feature type="region of interest" description="Disordered" evidence="1">
    <location>
        <begin position="1"/>
        <end position="66"/>
    </location>
</feature>
<evidence type="ECO:0000259" key="3">
    <source>
        <dbReference type="Pfam" id="PF04471"/>
    </source>
</evidence>
<dbReference type="GO" id="GO:0004519">
    <property type="term" value="F:endonuclease activity"/>
    <property type="evidence" value="ECO:0007669"/>
    <property type="project" value="UniProtKB-KW"/>
</dbReference>
<gene>
    <name evidence="4" type="ORF">GCM10023205_60450</name>
</gene>
<organism evidence="4 5">
    <name type="scientific">Yinghuangia aomiensis</name>
    <dbReference type="NCBI Taxonomy" id="676205"/>
    <lineage>
        <taxon>Bacteria</taxon>
        <taxon>Bacillati</taxon>
        <taxon>Actinomycetota</taxon>
        <taxon>Actinomycetes</taxon>
        <taxon>Kitasatosporales</taxon>
        <taxon>Streptomycetaceae</taxon>
        <taxon>Yinghuangia</taxon>
    </lineage>
</organism>
<dbReference type="PANTHER" id="PTHR30015">
    <property type="entry name" value="MRR RESTRICTION SYSTEM PROTEIN"/>
    <property type="match status" value="1"/>
</dbReference>
<dbReference type="Proteomes" id="UP001500466">
    <property type="component" value="Unassembled WGS sequence"/>
</dbReference>
<sequence length="710" mass="76854">MTRRTNGLIGTWAEAQRQEQRRQQAQQRAVEQERRERERQQRAAERAMAQNHREQQAEYRRRRDADARARTEEIDAQVAALEGLLAAGTGAPAFRSSAMLVPEQVEPFAPGQLAVPIVMPNQANYQPSSSGWGMGANQRAQQEARARFERDWYAAQAAETQRLRQLEEYRRQYDQWAATRLAELRRHNAGIRDLAETLRSGDSEAAIQFFSAVLYASSVWPQDFPRRVSASYDANLKQLVLDWELPAFEVVPEVKSVRYMPSTDQDKETARSAAQRRGIYRDLLAQCVLLVLRDVFAADEFGVLDSAAVNGFVDDHDPATGNRTEIVLASAAVARADFDRLNLAQVSAVECLTGPLSGALSTKPDQRAAVPPARRPAEASPVVVSRGSDEAPDLFTMDPIEFENLVAELFRSRGLQAVTTVRSGDGGVDVDAHDPDPLSGGKIVVQVKRYRNTVPPTAVRDLYGTVLDTGANKGVLVTTSGFGPTSYTFVRGKPMTLINGAELLQLLEQCGLQGRLDASNAGRRGRGSAAARPAQAAAPAASAPGTSDADANVLGMVWSGSVALDVCTLVCEGNRVLSDDYFVFFNNDATPDGTVRSVPATGAAKAAVRVCFDALPARADRVVLVAAIDPTVNPHADLAGFTDAKILLSDGTGAQTLDELEVSDGRGGETALVLGSFRRRSNGDWQFVIGGKGYRGGLEELVGDFGIDVE</sequence>
<feature type="domain" description="TerD" evidence="2">
    <location>
        <begin position="560"/>
        <end position="705"/>
    </location>
</feature>
<dbReference type="SUPFAM" id="SSF52980">
    <property type="entry name" value="Restriction endonuclease-like"/>
    <property type="match status" value="1"/>
</dbReference>
<dbReference type="Gene3D" id="3.40.1350.10">
    <property type="match status" value="1"/>
</dbReference>
<comment type="caution">
    <text evidence="4">The sequence shown here is derived from an EMBL/GenBank/DDBJ whole genome shotgun (WGS) entry which is preliminary data.</text>
</comment>
<protein>
    <submittedName>
        <fullName evidence="4">Restriction endonuclease</fullName>
    </submittedName>
</protein>
<accession>A0ABP9HYY8</accession>
<dbReference type="InterPro" id="IPR011335">
    <property type="entry name" value="Restrct_endonuc-II-like"/>
</dbReference>
<dbReference type="Pfam" id="PF02342">
    <property type="entry name" value="TerD"/>
    <property type="match status" value="1"/>
</dbReference>
<proteinExistence type="predicted"/>
<dbReference type="EMBL" id="BAABHS010000025">
    <property type="protein sequence ID" value="GAA4982794.1"/>
    <property type="molecule type" value="Genomic_DNA"/>
</dbReference>
<evidence type="ECO:0000313" key="5">
    <source>
        <dbReference type="Proteomes" id="UP001500466"/>
    </source>
</evidence>
<feature type="region of interest" description="Disordered" evidence="1">
    <location>
        <begin position="362"/>
        <end position="385"/>
    </location>
</feature>
<dbReference type="Pfam" id="PF04471">
    <property type="entry name" value="Mrr_cat"/>
    <property type="match status" value="1"/>
</dbReference>
<dbReference type="InterPro" id="IPR003325">
    <property type="entry name" value="TerD"/>
</dbReference>
<evidence type="ECO:0000313" key="4">
    <source>
        <dbReference type="EMBL" id="GAA4982794.1"/>
    </source>
</evidence>
<dbReference type="CDD" id="cd06974">
    <property type="entry name" value="TerD_like"/>
    <property type="match status" value="1"/>
</dbReference>
<feature type="region of interest" description="Disordered" evidence="1">
    <location>
        <begin position="521"/>
        <end position="547"/>
    </location>
</feature>
<dbReference type="RefSeq" id="WP_345678906.1">
    <property type="nucleotide sequence ID" value="NZ_BAABHS010000025.1"/>
</dbReference>
<dbReference type="InterPro" id="IPR011856">
    <property type="entry name" value="tRNA_endonuc-like_dom_sf"/>
</dbReference>
<reference evidence="5" key="1">
    <citation type="journal article" date="2019" name="Int. J. Syst. Evol. Microbiol.">
        <title>The Global Catalogue of Microorganisms (GCM) 10K type strain sequencing project: providing services to taxonomists for standard genome sequencing and annotation.</title>
        <authorList>
            <consortium name="The Broad Institute Genomics Platform"/>
            <consortium name="The Broad Institute Genome Sequencing Center for Infectious Disease"/>
            <person name="Wu L."/>
            <person name="Ma J."/>
        </authorList>
    </citation>
    <scope>NUCLEOTIDE SEQUENCE [LARGE SCALE GENOMIC DNA]</scope>
    <source>
        <strain evidence="5">JCM 17986</strain>
    </source>
</reference>